<keyword evidence="3" id="KW-1185">Reference proteome</keyword>
<dbReference type="InterPro" id="IPR002731">
    <property type="entry name" value="ATPase_BadF"/>
</dbReference>
<protein>
    <submittedName>
        <fullName evidence="2">N-acetylglucosamine kinase</fullName>
    </submittedName>
</protein>
<evidence type="ECO:0000259" key="1">
    <source>
        <dbReference type="Pfam" id="PF01869"/>
    </source>
</evidence>
<dbReference type="RefSeq" id="WP_166119980.1">
    <property type="nucleotide sequence ID" value="NZ_JAPIUX010000002.1"/>
</dbReference>
<feature type="domain" description="ATPase BadF/BadG/BcrA/BcrD type" evidence="1">
    <location>
        <begin position="19"/>
        <end position="283"/>
    </location>
</feature>
<reference evidence="2 3" key="1">
    <citation type="submission" date="2022-11" db="EMBL/GenBank/DDBJ databases">
        <title>Genome sequencing of Acetobacter type strain.</title>
        <authorList>
            <person name="Heo J."/>
            <person name="Lee D."/>
            <person name="Han B.-H."/>
            <person name="Hong S.-B."/>
            <person name="Kwon S.-W."/>
        </authorList>
    </citation>
    <scope>NUCLEOTIDE SEQUENCE [LARGE SCALE GENOMIC DNA]</scope>
    <source>
        <strain evidence="2 3">KACC 21251</strain>
    </source>
</reference>
<organism evidence="2 3">
    <name type="scientific">Acetobacter farinalis</name>
    <dbReference type="NCBI Taxonomy" id="1260984"/>
    <lineage>
        <taxon>Bacteria</taxon>
        <taxon>Pseudomonadati</taxon>
        <taxon>Pseudomonadota</taxon>
        <taxon>Alphaproteobacteria</taxon>
        <taxon>Acetobacterales</taxon>
        <taxon>Acetobacteraceae</taxon>
        <taxon>Acetobacter</taxon>
    </lineage>
</organism>
<dbReference type="Pfam" id="PF01869">
    <property type="entry name" value="BcrAD_BadFG"/>
    <property type="match status" value="1"/>
</dbReference>
<dbReference type="GO" id="GO:0016301">
    <property type="term" value="F:kinase activity"/>
    <property type="evidence" value="ECO:0007669"/>
    <property type="project" value="UniProtKB-KW"/>
</dbReference>
<name>A0ABT3Q5T4_9PROT</name>
<dbReference type="InterPro" id="IPR043129">
    <property type="entry name" value="ATPase_NBD"/>
</dbReference>
<comment type="caution">
    <text evidence="2">The sequence shown here is derived from an EMBL/GenBank/DDBJ whole genome shotgun (WGS) entry which is preliminary data.</text>
</comment>
<sequence length="331" mass="34417">MADGPAPLSRLQSPAILAVDGGGTKTLAVRIGPDARIQALQVAGGSNPFDHPGWKDLLANLVTPLAQNIQASAFGLAGYGENRETGRLLLAHLHHLCPGAPLSLTNDVDMACTGAFAGGAGVLLLSGTGSMAWAADGRGQTARVGGWGPVFGDEGSAYWIGRKALQRVCQAMDGRAPAAQPFAVQLCTAMGWPTESPGALDALLGWYSQQERPRPAIAQCARLIDEMAEAGCPEASALLTQAAQHLASLVRTARARFPNDTLPWSYAGSVFKSRQLLATLTDLCGPPQQPRLPPVGGGLVRAARAAGWPVDTAWIDQLAHALETHPQPGAP</sequence>
<proteinExistence type="predicted"/>
<dbReference type="Gene3D" id="3.30.420.40">
    <property type="match status" value="2"/>
</dbReference>
<dbReference type="SUPFAM" id="SSF53067">
    <property type="entry name" value="Actin-like ATPase domain"/>
    <property type="match status" value="2"/>
</dbReference>
<evidence type="ECO:0000313" key="2">
    <source>
        <dbReference type="EMBL" id="MCX2560642.1"/>
    </source>
</evidence>
<gene>
    <name evidence="2" type="ORF">OQ252_04390</name>
</gene>
<dbReference type="PANTHER" id="PTHR43190">
    <property type="entry name" value="N-ACETYL-D-GLUCOSAMINE KINASE"/>
    <property type="match status" value="1"/>
</dbReference>
<dbReference type="Proteomes" id="UP001526446">
    <property type="component" value="Unassembled WGS sequence"/>
</dbReference>
<dbReference type="EMBL" id="JAPIUX010000002">
    <property type="protein sequence ID" value="MCX2560642.1"/>
    <property type="molecule type" value="Genomic_DNA"/>
</dbReference>
<accession>A0ABT3Q5T4</accession>
<dbReference type="PANTHER" id="PTHR43190:SF3">
    <property type="entry name" value="N-ACETYL-D-GLUCOSAMINE KINASE"/>
    <property type="match status" value="1"/>
</dbReference>
<evidence type="ECO:0000313" key="3">
    <source>
        <dbReference type="Proteomes" id="UP001526446"/>
    </source>
</evidence>
<keyword evidence="2" id="KW-0808">Transferase</keyword>
<dbReference type="InterPro" id="IPR052519">
    <property type="entry name" value="Euk-type_GlcNAc_Kinase"/>
</dbReference>
<dbReference type="CDD" id="cd24007">
    <property type="entry name" value="ASKHA_NBD_eukNAGK-like"/>
    <property type="match status" value="1"/>
</dbReference>
<keyword evidence="2" id="KW-0418">Kinase</keyword>